<protein>
    <submittedName>
        <fullName evidence="1">Uncharacterized protein</fullName>
    </submittedName>
</protein>
<name>A0ABU1F3V7_9RHOB</name>
<comment type="caution">
    <text evidence="1">The sequence shown here is derived from an EMBL/GenBank/DDBJ whole genome shotgun (WGS) entry which is preliminary data.</text>
</comment>
<gene>
    <name evidence="1" type="ORF">RGD00_03010</name>
</gene>
<accession>A0ABU1F3V7</accession>
<dbReference type="Proteomes" id="UP001247754">
    <property type="component" value="Unassembled WGS sequence"/>
</dbReference>
<evidence type="ECO:0000313" key="1">
    <source>
        <dbReference type="EMBL" id="MDR5651559.1"/>
    </source>
</evidence>
<proteinExistence type="predicted"/>
<sequence>MDAAIAHAPDAAMRVKVAQDVAALDEKLASVAAEVPRVFYDPIVEAGMQTRVDVESSLRTAEA</sequence>
<dbReference type="RefSeq" id="WP_310455767.1">
    <property type="nucleotide sequence ID" value="NZ_JAVKPH010000002.1"/>
</dbReference>
<reference evidence="1 2" key="1">
    <citation type="submission" date="2023-09" db="EMBL/GenBank/DDBJ databases">
        <title>Xinfangfangia sedmenti sp. nov., isolated the sedment.</title>
        <authorList>
            <person name="Xu L."/>
        </authorList>
    </citation>
    <scope>NUCLEOTIDE SEQUENCE [LARGE SCALE GENOMIC DNA]</scope>
    <source>
        <strain evidence="1 2">LG-4</strain>
    </source>
</reference>
<keyword evidence="2" id="KW-1185">Reference proteome</keyword>
<evidence type="ECO:0000313" key="2">
    <source>
        <dbReference type="Proteomes" id="UP001247754"/>
    </source>
</evidence>
<dbReference type="EMBL" id="JAVKPH010000002">
    <property type="protein sequence ID" value="MDR5651559.1"/>
    <property type="molecule type" value="Genomic_DNA"/>
</dbReference>
<organism evidence="1 2">
    <name type="scientific">Ruixingdingia sedimenti</name>
    <dbReference type="NCBI Taxonomy" id="3073604"/>
    <lineage>
        <taxon>Bacteria</taxon>
        <taxon>Pseudomonadati</taxon>
        <taxon>Pseudomonadota</taxon>
        <taxon>Alphaproteobacteria</taxon>
        <taxon>Rhodobacterales</taxon>
        <taxon>Paracoccaceae</taxon>
        <taxon>Ruixingdingia</taxon>
    </lineage>
</organism>